<protein>
    <submittedName>
        <fullName evidence="1">Uncharacterized protein</fullName>
    </submittedName>
</protein>
<evidence type="ECO:0000313" key="1">
    <source>
        <dbReference type="EMBL" id="KAL3524049.1"/>
    </source>
</evidence>
<gene>
    <name evidence="1" type="ORF">ACH5RR_016883</name>
</gene>
<proteinExistence type="predicted"/>
<name>A0ABD2ZXA3_9GENT</name>
<dbReference type="Proteomes" id="UP001630127">
    <property type="component" value="Unassembled WGS sequence"/>
</dbReference>
<reference evidence="1 2" key="1">
    <citation type="submission" date="2024-11" db="EMBL/GenBank/DDBJ databases">
        <title>A near-complete genome assembly of Cinchona calisaya.</title>
        <authorList>
            <person name="Lian D.C."/>
            <person name="Zhao X.W."/>
            <person name="Wei L."/>
        </authorList>
    </citation>
    <scope>NUCLEOTIDE SEQUENCE [LARGE SCALE GENOMIC DNA]</scope>
    <source>
        <tissue evidence="1">Nenye</tissue>
    </source>
</reference>
<keyword evidence="2" id="KW-1185">Reference proteome</keyword>
<accession>A0ABD2ZXA3</accession>
<organism evidence="1 2">
    <name type="scientific">Cinchona calisaya</name>
    <dbReference type="NCBI Taxonomy" id="153742"/>
    <lineage>
        <taxon>Eukaryota</taxon>
        <taxon>Viridiplantae</taxon>
        <taxon>Streptophyta</taxon>
        <taxon>Embryophyta</taxon>
        <taxon>Tracheophyta</taxon>
        <taxon>Spermatophyta</taxon>
        <taxon>Magnoliopsida</taxon>
        <taxon>eudicotyledons</taxon>
        <taxon>Gunneridae</taxon>
        <taxon>Pentapetalae</taxon>
        <taxon>asterids</taxon>
        <taxon>lamiids</taxon>
        <taxon>Gentianales</taxon>
        <taxon>Rubiaceae</taxon>
        <taxon>Cinchonoideae</taxon>
        <taxon>Cinchoneae</taxon>
        <taxon>Cinchona</taxon>
    </lineage>
</organism>
<evidence type="ECO:0000313" key="2">
    <source>
        <dbReference type="Proteomes" id="UP001630127"/>
    </source>
</evidence>
<dbReference type="EMBL" id="JBJUIK010000007">
    <property type="protein sequence ID" value="KAL3524049.1"/>
    <property type="molecule type" value="Genomic_DNA"/>
</dbReference>
<comment type="caution">
    <text evidence="1">The sequence shown here is derived from an EMBL/GenBank/DDBJ whole genome shotgun (WGS) entry which is preliminary data.</text>
</comment>
<sequence>MMAGAAKANNQLVLNFNFIRTLILFSCLVFCKYSSAARPLTNELYPQNLSAEKDLSMMEEAAPAATHHAKLGGIFGTLVLNVLPKGTIPASGPSRRSHAIQT</sequence>
<dbReference type="AlphaFoldDB" id="A0ABD2ZXA3"/>